<feature type="compositionally biased region" description="Polar residues" evidence="1">
    <location>
        <begin position="439"/>
        <end position="460"/>
    </location>
</feature>
<evidence type="ECO:0000256" key="2">
    <source>
        <dbReference type="SAM" id="Phobius"/>
    </source>
</evidence>
<keyword evidence="2" id="KW-0812">Transmembrane</keyword>
<reference evidence="4" key="1">
    <citation type="submission" date="2021-02" db="EMBL/GenBank/DDBJ databases">
        <title>Comparative genomics reveals that relaxation of natural selection precedes convergent phenotypic evolution of cavefish.</title>
        <authorList>
            <person name="Peng Z."/>
        </authorList>
    </citation>
    <scope>NUCLEOTIDE SEQUENCE</scope>
    <source>
        <tissue evidence="4">Muscle</tissue>
    </source>
</reference>
<feature type="chain" id="PRO_5040847445" description="ZP domain-containing protein" evidence="3">
    <location>
        <begin position="17"/>
        <end position="1330"/>
    </location>
</feature>
<dbReference type="EMBL" id="JAFHDT010000014">
    <property type="protein sequence ID" value="KAI7800497.1"/>
    <property type="molecule type" value="Genomic_DNA"/>
</dbReference>
<evidence type="ECO:0000256" key="3">
    <source>
        <dbReference type="SAM" id="SignalP"/>
    </source>
</evidence>
<evidence type="ECO:0000313" key="5">
    <source>
        <dbReference type="Proteomes" id="UP001059041"/>
    </source>
</evidence>
<evidence type="ECO:0000256" key="1">
    <source>
        <dbReference type="SAM" id="MobiDB-lite"/>
    </source>
</evidence>
<name>A0A9W7TQU5_TRIRA</name>
<organism evidence="4 5">
    <name type="scientific">Triplophysa rosa</name>
    <name type="common">Cave loach</name>
    <dbReference type="NCBI Taxonomy" id="992332"/>
    <lineage>
        <taxon>Eukaryota</taxon>
        <taxon>Metazoa</taxon>
        <taxon>Chordata</taxon>
        <taxon>Craniata</taxon>
        <taxon>Vertebrata</taxon>
        <taxon>Euteleostomi</taxon>
        <taxon>Actinopterygii</taxon>
        <taxon>Neopterygii</taxon>
        <taxon>Teleostei</taxon>
        <taxon>Ostariophysi</taxon>
        <taxon>Cypriniformes</taxon>
        <taxon>Nemacheilidae</taxon>
        <taxon>Triplophysa</taxon>
    </lineage>
</organism>
<dbReference type="Proteomes" id="UP001059041">
    <property type="component" value="Linkage Group LG14"/>
</dbReference>
<accession>A0A9W7TQU5</accession>
<feature type="region of interest" description="Disordered" evidence="1">
    <location>
        <begin position="547"/>
        <end position="608"/>
    </location>
</feature>
<keyword evidence="5" id="KW-1185">Reference proteome</keyword>
<dbReference type="InterPro" id="IPR042235">
    <property type="entry name" value="ZP-C_dom"/>
</dbReference>
<protein>
    <recommendedName>
        <fullName evidence="6">ZP domain-containing protein</fullName>
    </recommendedName>
</protein>
<feature type="region of interest" description="Disordered" evidence="1">
    <location>
        <begin position="436"/>
        <end position="460"/>
    </location>
</feature>
<sequence length="1330" mass="146086">MGICFILVIFGLSVSAKEEDLQGYLSMKNEITTFRTTVLSEDQNNSERYNEKASTERPAHLTIALLSSPETDLFHTPHERGNITTTADENAITQNDTSFVSTYGTDLPFLRKDSTAEKKLQSEGDILLISNDEGGIRPSAEAEFKSMMNDTMTPSAHLSRGREKISAFLHAPLKSVNQTVLDSITFSHMYGIPVVSASDPAVIDNLEESNESMESQGKNRSENWTLVLFRTERSQKPIQTDDGPVNKIHSTVMHVTVPQPTGLLTAVSAPDLKKYPKKGFEGELKEPKDLYSQNSGMLNTPLQVKPASQVLVNLMTESNRNPTTNEPKPILGVHPDSMFLFSTSRVTPTKTPDSTLNYFPNMLTAAGEMHVTKQFAALRLISDSLPKIAPARDSLESKLISQTESSKKHHIKQTSFFQTLTTSFFHRLNASDVPPHTDIFTTAQDSSSSGRPLLQTPSLSTKASIEARTCNSSAIEILNGTDHSSVLLSKLMAVTKSSFTSAEEASTTGDKRILMKHPQRSFTAPPALLTQAQTSKLPDQFEKLSTRFPPTKPPNTFHVSEENNHSPVRQSRTHLPSETLRLFASDPPDRRPARATREPSKRTWTQSSFTPDNVRRFRNNLNFTEFSYNVSGEIASVISKRLNVTMIFTGRETVSATTPFVASLFTVRPVRPVPLTSPNSHVSRTSITFARTAETSITPLSLEPQVSVTDRLLSPHAVSRKKTSLISTPFSKSHNIVTTHDTILSKLSGISKNSNSENIFLNHSLTTENISSPFADRQQGPKKPKGTEMLFSTHYTVSTIPSVENHSEETSLTETQQLQSKVEIESYLKKIHRTVKPKTLQHIDQSDSSVVNHTSPKSILRKIVSQNLIPINSSSVSPVVYSTAEIKHHSTFSALPETSASAEQVITPELNVKPITTAVSSGKDNRKDSFFSHQAFANSTDVQEHSLNVASSPTSGITESLNRPKMNTAATQIVSLNTSPSLESSAGTVSSTLPLFLSQMQTALENHTKFLARVYRRSQMAQPSLPSYEVSNSATTENPKRLAQSADIHYIDVGSSNTQTFTKGSLQPSGGSGATHAKSDSLEGTTEFVSDVPVINRRKRIISPDSLSGFAQISDDICGTGNYTAEMSLNLERDIMPGDLIPALGNLRVVINLKTNNSHVDIEIKSCCLSPNVRLDEFNTTCCIFSRLPVDPHGTRPLPSIPSKRAPFTIRLFQMINYSTAYLHCDLSVCLRNHSECERQCVECWNVRHVERAGAIFRSAANRISFSPVLKGIDNSSLSEAAADMEAAVVIMGSVAGCLLACLALLLVWMAHRRCLERSACCWSGALCEC</sequence>
<dbReference type="Gene3D" id="2.60.40.4100">
    <property type="entry name" value="Zona pellucida, ZP-C domain"/>
    <property type="match status" value="1"/>
</dbReference>
<keyword evidence="2" id="KW-1133">Transmembrane helix</keyword>
<keyword evidence="3" id="KW-0732">Signal</keyword>
<feature type="signal peptide" evidence="3">
    <location>
        <begin position="1"/>
        <end position="16"/>
    </location>
</feature>
<feature type="transmembrane region" description="Helical" evidence="2">
    <location>
        <begin position="1287"/>
        <end position="1309"/>
    </location>
</feature>
<evidence type="ECO:0008006" key="6">
    <source>
        <dbReference type="Google" id="ProtNLM"/>
    </source>
</evidence>
<proteinExistence type="predicted"/>
<feature type="compositionally biased region" description="Polar residues" evidence="1">
    <location>
        <begin position="1059"/>
        <end position="1069"/>
    </location>
</feature>
<feature type="compositionally biased region" description="Basic and acidic residues" evidence="1">
    <location>
        <begin position="587"/>
        <end position="601"/>
    </location>
</feature>
<comment type="caution">
    <text evidence="4">The sequence shown here is derived from an EMBL/GenBank/DDBJ whole genome shotgun (WGS) entry which is preliminary data.</text>
</comment>
<gene>
    <name evidence="4" type="ORF">IRJ41_004622</name>
</gene>
<keyword evidence="2" id="KW-0472">Membrane</keyword>
<feature type="region of interest" description="Disordered" evidence="1">
    <location>
        <begin position="1059"/>
        <end position="1084"/>
    </location>
</feature>
<evidence type="ECO:0000313" key="4">
    <source>
        <dbReference type="EMBL" id="KAI7800497.1"/>
    </source>
</evidence>
<feature type="compositionally biased region" description="Polar residues" evidence="1">
    <location>
        <begin position="565"/>
        <end position="576"/>
    </location>
</feature>